<name>A0AAE1Y7U1_9LAMI</name>
<comment type="caution">
    <text evidence="1">The sequence shown here is derived from an EMBL/GenBank/DDBJ whole genome shotgun (WGS) entry which is preliminary data.</text>
</comment>
<reference evidence="1" key="1">
    <citation type="submission" date="2020-06" db="EMBL/GenBank/DDBJ databases">
        <authorList>
            <person name="Li T."/>
            <person name="Hu X."/>
            <person name="Zhang T."/>
            <person name="Song X."/>
            <person name="Zhang H."/>
            <person name="Dai N."/>
            <person name="Sheng W."/>
            <person name="Hou X."/>
            <person name="Wei L."/>
        </authorList>
    </citation>
    <scope>NUCLEOTIDE SEQUENCE</scope>
    <source>
        <strain evidence="1">3651</strain>
        <tissue evidence="1">Leaf</tissue>
    </source>
</reference>
<gene>
    <name evidence="1" type="ORF">Salat_1724200</name>
</gene>
<dbReference type="Pfam" id="PF14299">
    <property type="entry name" value="PP2"/>
    <property type="match status" value="1"/>
</dbReference>
<protein>
    <submittedName>
        <fullName evidence="1">Uncharacterized protein</fullName>
    </submittedName>
</protein>
<organism evidence="1 2">
    <name type="scientific">Sesamum alatum</name>
    <dbReference type="NCBI Taxonomy" id="300844"/>
    <lineage>
        <taxon>Eukaryota</taxon>
        <taxon>Viridiplantae</taxon>
        <taxon>Streptophyta</taxon>
        <taxon>Embryophyta</taxon>
        <taxon>Tracheophyta</taxon>
        <taxon>Spermatophyta</taxon>
        <taxon>Magnoliopsida</taxon>
        <taxon>eudicotyledons</taxon>
        <taxon>Gunneridae</taxon>
        <taxon>Pentapetalae</taxon>
        <taxon>asterids</taxon>
        <taxon>lamiids</taxon>
        <taxon>Lamiales</taxon>
        <taxon>Pedaliaceae</taxon>
        <taxon>Sesamum</taxon>
    </lineage>
</organism>
<dbReference type="InterPro" id="IPR025886">
    <property type="entry name" value="PP2-like"/>
</dbReference>
<dbReference type="PANTHER" id="PTHR32278:SF111">
    <property type="entry name" value="F-BOX PROTEIN PP2-B12-RELATED"/>
    <property type="match status" value="1"/>
</dbReference>
<reference evidence="1" key="2">
    <citation type="journal article" date="2024" name="Plant">
        <title>Genomic evolution and insights into agronomic trait innovations of Sesamum species.</title>
        <authorList>
            <person name="Miao H."/>
            <person name="Wang L."/>
            <person name="Qu L."/>
            <person name="Liu H."/>
            <person name="Sun Y."/>
            <person name="Le M."/>
            <person name="Wang Q."/>
            <person name="Wei S."/>
            <person name="Zheng Y."/>
            <person name="Lin W."/>
            <person name="Duan Y."/>
            <person name="Cao H."/>
            <person name="Xiong S."/>
            <person name="Wang X."/>
            <person name="Wei L."/>
            <person name="Li C."/>
            <person name="Ma Q."/>
            <person name="Ju M."/>
            <person name="Zhao R."/>
            <person name="Li G."/>
            <person name="Mu C."/>
            <person name="Tian Q."/>
            <person name="Mei H."/>
            <person name="Zhang T."/>
            <person name="Gao T."/>
            <person name="Zhang H."/>
        </authorList>
    </citation>
    <scope>NUCLEOTIDE SEQUENCE</scope>
    <source>
        <strain evidence="1">3651</strain>
    </source>
</reference>
<accession>A0AAE1Y7U1</accession>
<evidence type="ECO:0000313" key="2">
    <source>
        <dbReference type="Proteomes" id="UP001293254"/>
    </source>
</evidence>
<proteinExistence type="predicted"/>
<sequence length="146" mass="16636">MKHGSIFVKKTRRHCRVSELTHSNWFSEAAELRLVLRLDVRATIRARMLQPWTVYAACLVFKIAAEAAGLQSAKAIIRFVNDESDRDAAKRAQLVHLQLVKDAKGDDGEVEARVLEFRRWKTGLVVQGVVNLIRLLQDFLLLLICL</sequence>
<dbReference type="Proteomes" id="UP001293254">
    <property type="component" value="Unassembled WGS sequence"/>
</dbReference>
<dbReference type="PANTHER" id="PTHR32278">
    <property type="entry name" value="F-BOX DOMAIN-CONTAINING PROTEIN"/>
    <property type="match status" value="1"/>
</dbReference>
<dbReference type="AlphaFoldDB" id="A0AAE1Y7U1"/>
<dbReference type="EMBL" id="JACGWO010000006">
    <property type="protein sequence ID" value="KAK4425303.1"/>
    <property type="molecule type" value="Genomic_DNA"/>
</dbReference>
<keyword evidence="2" id="KW-1185">Reference proteome</keyword>
<evidence type="ECO:0000313" key="1">
    <source>
        <dbReference type="EMBL" id="KAK4425303.1"/>
    </source>
</evidence>